<dbReference type="Proteomes" id="UP001642409">
    <property type="component" value="Unassembled WGS sequence"/>
</dbReference>
<keyword evidence="1" id="KW-0433">Leucine-rich repeat</keyword>
<reference evidence="4 5" key="2">
    <citation type="submission" date="2024-07" db="EMBL/GenBank/DDBJ databases">
        <authorList>
            <person name="Akdeniz Z."/>
        </authorList>
    </citation>
    <scope>NUCLEOTIDE SEQUENCE [LARGE SCALE GENOMIC DNA]</scope>
</reference>
<organism evidence="3">
    <name type="scientific">Hexamita inflata</name>
    <dbReference type="NCBI Taxonomy" id="28002"/>
    <lineage>
        <taxon>Eukaryota</taxon>
        <taxon>Metamonada</taxon>
        <taxon>Diplomonadida</taxon>
        <taxon>Hexamitidae</taxon>
        <taxon>Hexamitinae</taxon>
        <taxon>Hexamita</taxon>
    </lineage>
</organism>
<proteinExistence type="predicted"/>
<dbReference type="Gene3D" id="3.80.10.10">
    <property type="entry name" value="Ribonuclease Inhibitor"/>
    <property type="match status" value="3"/>
</dbReference>
<dbReference type="SMART" id="SM00365">
    <property type="entry name" value="LRR_SD22"/>
    <property type="match status" value="6"/>
</dbReference>
<gene>
    <name evidence="3" type="ORF">HINF_LOCUS14712</name>
    <name evidence="4" type="ORF">HINF_LOCUS1623</name>
</gene>
<dbReference type="InterPro" id="IPR001611">
    <property type="entry name" value="Leu-rich_rpt"/>
</dbReference>
<dbReference type="Pfam" id="PF12799">
    <property type="entry name" value="LRR_4"/>
    <property type="match status" value="1"/>
</dbReference>
<protein>
    <submittedName>
        <fullName evidence="3">Leucine-rich repeat domain-containing protein</fullName>
    </submittedName>
    <submittedName>
        <fullName evidence="4">Leucine-rich_repeat domain-containing protein</fullName>
    </submittedName>
</protein>
<dbReference type="PANTHER" id="PTHR46652:SF3">
    <property type="entry name" value="LEUCINE-RICH REPEAT-CONTAINING PROTEIN 9"/>
    <property type="match status" value="1"/>
</dbReference>
<dbReference type="PANTHER" id="PTHR46652">
    <property type="entry name" value="LEUCINE-RICH REPEAT AND IQ DOMAIN-CONTAINING PROTEIN 1-RELATED"/>
    <property type="match status" value="1"/>
</dbReference>
<evidence type="ECO:0000256" key="1">
    <source>
        <dbReference type="ARBA" id="ARBA00022614"/>
    </source>
</evidence>
<dbReference type="EMBL" id="CATOUU010000380">
    <property type="protein sequence ID" value="CAI9927067.1"/>
    <property type="molecule type" value="Genomic_DNA"/>
</dbReference>
<keyword evidence="5" id="KW-1185">Reference proteome</keyword>
<sequence>MQLESDLLTELAISQCNIKNIDQLCLKNLQILVIHQNPGFQIRNLAKFNNLKELDLSQNILNDISCLQPLTQLTRLCLRENKIHDISVLQYLTNLRELNVSSNFELVITPVQYCKRLTKLDMSSTNIRNIEALQSLINLEDLNLSFNIFIDLSPIMDMQKLKKLNASWTEVINFQVLPSLTQLKELDISFSENKDRHMTHFQYMIQLTKLSMYSNKLQSTQVLSQLYVNLKQLDISDNMNVDIESLQNLTSLTHLTMFKCGIKSLIPIQLNWKNYNFKIMKQQVCLHQRI</sequence>
<evidence type="ECO:0000313" key="4">
    <source>
        <dbReference type="EMBL" id="CAL5971874.1"/>
    </source>
</evidence>
<evidence type="ECO:0000256" key="2">
    <source>
        <dbReference type="ARBA" id="ARBA00022737"/>
    </source>
</evidence>
<dbReference type="InterPro" id="IPR025875">
    <property type="entry name" value="Leu-rich_rpt_4"/>
</dbReference>
<dbReference type="EMBL" id="CAXDID020000003">
    <property type="protein sequence ID" value="CAL5971874.1"/>
    <property type="molecule type" value="Genomic_DNA"/>
</dbReference>
<evidence type="ECO:0000313" key="5">
    <source>
        <dbReference type="Proteomes" id="UP001642409"/>
    </source>
</evidence>
<accession>A0AA86NUZ2</accession>
<dbReference type="InterPro" id="IPR050836">
    <property type="entry name" value="SDS22/Internalin_LRR"/>
</dbReference>
<evidence type="ECO:0000313" key="3">
    <source>
        <dbReference type="EMBL" id="CAI9927067.1"/>
    </source>
</evidence>
<dbReference type="AlphaFoldDB" id="A0AA86NUZ2"/>
<dbReference type="PROSITE" id="PS51450">
    <property type="entry name" value="LRR"/>
    <property type="match status" value="5"/>
</dbReference>
<name>A0AA86NUZ2_9EUKA</name>
<keyword evidence="2" id="KW-0677">Repeat</keyword>
<dbReference type="InterPro" id="IPR032675">
    <property type="entry name" value="LRR_dom_sf"/>
</dbReference>
<reference evidence="3" key="1">
    <citation type="submission" date="2023-06" db="EMBL/GenBank/DDBJ databases">
        <authorList>
            <person name="Kurt Z."/>
        </authorList>
    </citation>
    <scope>NUCLEOTIDE SEQUENCE</scope>
</reference>
<dbReference type="SUPFAM" id="SSF52058">
    <property type="entry name" value="L domain-like"/>
    <property type="match status" value="1"/>
</dbReference>
<comment type="caution">
    <text evidence="3">The sequence shown here is derived from an EMBL/GenBank/DDBJ whole genome shotgun (WGS) entry which is preliminary data.</text>
</comment>